<gene>
    <name evidence="3" type="ORF">Lysil_2494</name>
</gene>
<evidence type="ECO:0000256" key="2">
    <source>
        <dbReference type="SAM" id="SignalP"/>
    </source>
</evidence>
<dbReference type="Proteomes" id="UP000236220">
    <property type="component" value="Unassembled WGS sequence"/>
</dbReference>
<feature type="signal peptide" evidence="2">
    <location>
        <begin position="1"/>
        <end position="23"/>
    </location>
</feature>
<evidence type="ECO:0000256" key="1">
    <source>
        <dbReference type="SAM" id="MobiDB-lite"/>
    </source>
</evidence>
<comment type="caution">
    <text evidence="3">The sequence shown here is derived from an EMBL/GenBank/DDBJ whole genome shotgun (WGS) entry which is preliminary data.</text>
</comment>
<proteinExistence type="predicted"/>
<keyword evidence="4" id="KW-1185">Reference proteome</keyword>
<dbReference type="RefSeq" id="WP_103075916.1">
    <property type="nucleotide sequence ID" value="NZ_NPZB01000002.1"/>
</dbReference>
<name>A0A2K1PZU6_9GAMM</name>
<dbReference type="EMBL" id="NPZB01000002">
    <property type="protein sequence ID" value="PNS08318.1"/>
    <property type="molecule type" value="Genomic_DNA"/>
</dbReference>
<sequence length="515" mass="54407">MRHFVSGAFALLCLCSISGIARAAEPQFAYCSVNDAGGRNIWVSQIFPAPPNTDPLGNELATEFHAYVGTLGGSGDKSCVVAPRQALEDLRVKIAGIMGRRSFGIRVYKWHDVQWMPSAAMYARTAPAPAVASDSYVYCRTADSDVRKLVTSAVFTATLPARSNGEYYGTLTRYAQAFARSAAASYGVAPDALCIGSDTQAEADKSRNDYRHAFPFTGIKIIEMPWTPDPALASPPAAAVQRSMPVANAPANAKPAAGASDDVEAEFWGRIGKSRQIADYKDYLAAFPQGRHAPIARMEIRRLGGTVDANVAAPAAPVVQAPQVPTDDDALSRRVASEKFFQIPAGNGVPIERSGTRMIGTIPVLTKVQVRRTAGGNQCQLRSESTAGSGGTSATTTVDGSAWAGLLPLDSAIHSASAYGASEFTVHTVSVDALQGQPFPLVEGGTFGYTFVQKTVMATGNPIESTITTQCMVGATASGTLQCTQTFSNPGLKPQQLRMHWDGAVGCFVQDLGNP</sequence>
<feature type="compositionally biased region" description="Low complexity" evidence="1">
    <location>
        <begin position="383"/>
        <end position="395"/>
    </location>
</feature>
<reference evidence="3 4" key="1">
    <citation type="submission" date="2017-08" db="EMBL/GenBank/DDBJ databases">
        <title>Lysobacter sylvestris genome.</title>
        <authorList>
            <person name="Zhang D.-C."/>
            <person name="Albuquerque L."/>
            <person name="Franca L."/>
            <person name="Froufe H.J.C."/>
            <person name="Barroso C."/>
            <person name="Egas C."/>
            <person name="Da Costa M."/>
            <person name="Margesin R."/>
        </authorList>
    </citation>
    <scope>NUCLEOTIDE SEQUENCE [LARGE SCALE GENOMIC DNA]</scope>
    <source>
        <strain evidence="3 4">AM20-91</strain>
    </source>
</reference>
<dbReference type="AlphaFoldDB" id="A0A2K1PZU6"/>
<keyword evidence="2" id="KW-0732">Signal</keyword>
<evidence type="ECO:0000313" key="3">
    <source>
        <dbReference type="EMBL" id="PNS08318.1"/>
    </source>
</evidence>
<protein>
    <submittedName>
        <fullName evidence="3">Uncharacterized protein</fullName>
    </submittedName>
</protein>
<dbReference type="OrthoDB" id="6013820at2"/>
<accession>A0A2K1PZU6</accession>
<feature type="region of interest" description="Disordered" evidence="1">
    <location>
        <begin position="376"/>
        <end position="395"/>
    </location>
</feature>
<evidence type="ECO:0000313" key="4">
    <source>
        <dbReference type="Proteomes" id="UP000236220"/>
    </source>
</evidence>
<feature type="chain" id="PRO_5014441445" evidence="2">
    <location>
        <begin position="24"/>
        <end position="515"/>
    </location>
</feature>
<organism evidence="3 4">
    <name type="scientific">Solilutibacter silvestris</name>
    <dbReference type="NCBI Taxonomy" id="1645665"/>
    <lineage>
        <taxon>Bacteria</taxon>
        <taxon>Pseudomonadati</taxon>
        <taxon>Pseudomonadota</taxon>
        <taxon>Gammaproteobacteria</taxon>
        <taxon>Lysobacterales</taxon>
        <taxon>Lysobacteraceae</taxon>
        <taxon>Solilutibacter</taxon>
    </lineage>
</organism>